<organism evidence="1 2">
    <name type="scientific">Candidatus Methanoperedens nitratireducens</name>
    <dbReference type="NCBI Taxonomy" id="1392998"/>
    <lineage>
        <taxon>Archaea</taxon>
        <taxon>Methanobacteriati</taxon>
        <taxon>Methanobacteriota</taxon>
        <taxon>Stenosarchaea group</taxon>
        <taxon>Methanomicrobia</taxon>
        <taxon>Methanosarcinales</taxon>
        <taxon>ANME-2 cluster</taxon>
        <taxon>Candidatus Methanoperedentaceae</taxon>
        <taxon>Candidatus Methanoperedens</taxon>
    </lineage>
</organism>
<accession>A0A062V3R7</accession>
<evidence type="ECO:0000313" key="1">
    <source>
        <dbReference type="EMBL" id="KCZ70429.1"/>
    </source>
</evidence>
<protein>
    <submittedName>
        <fullName evidence="1">Uncharacterized protein</fullName>
    </submittedName>
</protein>
<dbReference type="AlphaFoldDB" id="A0A062V3R7"/>
<keyword evidence="2" id="KW-1185">Reference proteome</keyword>
<dbReference type="OrthoDB" id="148154at2157"/>
<proteinExistence type="predicted"/>
<name>A0A062V3R7_9EURY</name>
<dbReference type="RefSeq" id="WP_052369002.1">
    <property type="nucleotide sequence ID" value="NZ_JMIY01000008.1"/>
</dbReference>
<evidence type="ECO:0000313" key="2">
    <source>
        <dbReference type="Proteomes" id="UP000027153"/>
    </source>
</evidence>
<gene>
    <name evidence="1" type="ORF">ANME2D_03344</name>
</gene>
<comment type="caution">
    <text evidence="1">The sequence shown here is derived from an EMBL/GenBank/DDBJ whole genome shotgun (WGS) entry which is preliminary data.</text>
</comment>
<dbReference type="EMBL" id="JMIY01000008">
    <property type="protein sequence ID" value="KCZ70429.1"/>
    <property type="molecule type" value="Genomic_DNA"/>
</dbReference>
<sequence length="173" mass="20233">MKIRLEIDGKNAGSLSYKGPDSAELAVTYLNSIEADEVQIYLVRDDGTKAFAEFSGEFWSMSATKFILSASKNKQAPELSTSSDEFHQESLTLKERLEMFLRFEYPRVWFTSLDVKRQYERVYGKINLSTVSTYLARMYRDNILERKGNHNQREYRFKDETNPLMNMEYASEK</sequence>
<reference evidence="1 2" key="1">
    <citation type="journal article" date="2013" name="Nature">
        <title>Anaerobic oxidation of methane coupled to nitrate reduction in a novel archaeal lineage.</title>
        <authorList>
            <person name="Haroon M.F."/>
            <person name="Hu S."/>
            <person name="Shi Y."/>
            <person name="Imelfort M."/>
            <person name="Keller J."/>
            <person name="Hugenholtz P."/>
            <person name="Yuan Z."/>
            <person name="Tyson G.W."/>
        </authorList>
    </citation>
    <scope>NUCLEOTIDE SEQUENCE [LARGE SCALE GENOMIC DNA]</scope>
    <source>
        <strain evidence="1 2">ANME-2d</strain>
    </source>
</reference>
<dbReference type="Proteomes" id="UP000027153">
    <property type="component" value="Unassembled WGS sequence"/>
</dbReference>